<reference evidence="2" key="1">
    <citation type="submission" date="2005-08" db="EMBL/GenBank/DDBJ databases">
        <authorList>
            <person name="Town C.D."/>
        </authorList>
    </citation>
    <scope>NUCLEOTIDE SEQUENCE</scope>
</reference>
<feature type="compositionally biased region" description="Polar residues" evidence="1">
    <location>
        <begin position="72"/>
        <end position="84"/>
    </location>
</feature>
<sequence length="97" mass="11306">MSRPKTDVFMKTTTVKTIYNTTHRHYSPQRILLKIKLSVLNTKAEPHPKSSYSKDHSTSTTSRPPIHRKNTNKSPKPNLSQITYFRSRIKSDRPTRL</sequence>
<dbReference type="EMBL" id="AC161399">
    <property type="protein sequence ID" value="ABN08853.1"/>
    <property type="molecule type" value="Genomic_DNA"/>
</dbReference>
<protein>
    <submittedName>
        <fullName evidence="2">Uncharacterized protein</fullName>
    </submittedName>
</protein>
<evidence type="ECO:0000256" key="1">
    <source>
        <dbReference type="SAM" id="MobiDB-lite"/>
    </source>
</evidence>
<dbReference type="AlphaFoldDB" id="A2Q5F3"/>
<feature type="region of interest" description="Disordered" evidence="1">
    <location>
        <begin position="44"/>
        <end position="97"/>
    </location>
</feature>
<proteinExistence type="predicted"/>
<evidence type="ECO:0000313" key="2">
    <source>
        <dbReference type="EMBL" id="ABN08853.1"/>
    </source>
</evidence>
<gene>
    <name evidence="2" type="ORF">MtrDRAFT_AC161399g3v2</name>
</gene>
<name>A2Q5F3_MEDTR</name>
<accession>A2Q5F3</accession>
<reference evidence="2" key="2">
    <citation type="submission" date="2007-03" db="EMBL/GenBank/DDBJ databases">
        <authorList>
            <consortium name="The International Medicago Genome Annotation Group"/>
        </authorList>
    </citation>
    <scope>NUCLEOTIDE SEQUENCE</scope>
</reference>
<organism evidence="2">
    <name type="scientific">Medicago truncatula</name>
    <name type="common">Barrel medic</name>
    <name type="synonym">Medicago tribuloides</name>
    <dbReference type="NCBI Taxonomy" id="3880"/>
    <lineage>
        <taxon>Eukaryota</taxon>
        <taxon>Viridiplantae</taxon>
        <taxon>Streptophyta</taxon>
        <taxon>Embryophyta</taxon>
        <taxon>Tracheophyta</taxon>
        <taxon>Spermatophyta</taxon>
        <taxon>Magnoliopsida</taxon>
        <taxon>eudicotyledons</taxon>
        <taxon>Gunneridae</taxon>
        <taxon>Pentapetalae</taxon>
        <taxon>rosids</taxon>
        <taxon>fabids</taxon>
        <taxon>Fabales</taxon>
        <taxon>Fabaceae</taxon>
        <taxon>Papilionoideae</taxon>
        <taxon>50 kb inversion clade</taxon>
        <taxon>NPAAA clade</taxon>
        <taxon>Hologalegina</taxon>
        <taxon>IRL clade</taxon>
        <taxon>Trifolieae</taxon>
        <taxon>Medicago</taxon>
    </lineage>
</organism>
<feature type="compositionally biased region" description="Basic and acidic residues" evidence="1">
    <location>
        <begin position="44"/>
        <end position="57"/>
    </location>
</feature>